<dbReference type="AlphaFoldDB" id="A0A4Q9MWP9"/>
<keyword evidence="1" id="KW-0812">Transmembrane</keyword>
<dbReference type="Proteomes" id="UP000292957">
    <property type="component" value="Unassembled WGS sequence"/>
</dbReference>
<accession>A0A4Q9MWP9</accession>
<protein>
    <submittedName>
        <fullName evidence="2">Uncharacterized protein</fullName>
    </submittedName>
</protein>
<proteinExistence type="predicted"/>
<feature type="transmembrane region" description="Helical" evidence="1">
    <location>
        <begin position="59"/>
        <end position="79"/>
    </location>
</feature>
<keyword evidence="1" id="KW-0472">Membrane</keyword>
<keyword evidence="1" id="KW-1133">Transmembrane helix</keyword>
<reference evidence="2" key="1">
    <citation type="submission" date="2019-01" db="EMBL/GenBank/DDBJ databases">
        <title>Draft genome sequences of three monokaryotic isolates of the white-rot basidiomycete fungus Dichomitus squalens.</title>
        <authorList>
            <consortium name="DOE Joint Genome Institute"/>
            <person name="Lopez S.C."/>
            <person name="Andreopoulos B."/>
            <person name="Pangilinan J."/>
            <person name="Lipzen A."/>
            <person name="Riley R."/>
            <person name="Ahrendt S."/>
            <person name="Ng V."/>
            <person name="Barry K."/>
            <person name="Daum C."/>
            <person name="Grigoriev I.V."/>
            <person name="Hilden K.S."/>
            <person name="Makela M.R."/>
            <person name="de Vries R.P."/>
        </authorList>
    </citation>
    <scope>NUCLEOTIDE SEQUENCE [LARGE SCALE GENOMIC DNA]</scope>
    <source>
        <strain evidence="2">OM18370.1</strain>
    </source>
</reference>
<organism evidence="2">
    <name type="scientific">Dichomitus squalens</name>
    <dbReference type="NCBI Taxonomy" id="114155"/>
    <lineage>
        <taxon>Eukaryota</taxon>
        <taxon>Fungi</taxon>
        <taxon>Dikarya</taxon>
        <taxon>Basidiomycota</taxon>
        <taxon>Agaricomycotina</taxon>
        <taxon>Agaricomycetes</taxon>
        <taxon>Polyporales</taxon>
        <taxon>Polyporaceae</taxon>
        <taxon>Dichomitus</taxon>
    </lineage>
</organism>
<gene>
    <name evidence="2" type="ORF">BD311DRAFT_104252</name>
</gene>
<sequence>MSLAKHPSKLNIQMYRQLPRVRSSACRPSSRPTGIGLTHRYWTHKAPVSWTKTLASNTMLSYFIGGVGGVVAVGVSASIPSTILPV</sequence>
<dbReference type="EMBL" id="ML143398">
    <property type="protein sequence ID" value="TBU31748.1"/>
    <property type="molecule type" value="Genomic_DNA"/>
</dbReference>
<evidence type="ECO:0000256" key="1">
    <source>
        <dbReference type="SAM" id="Phobius"/>
    </source>
</evidence>
<evidence type="ECO:0000313" key="2">
    <source>
        <dbReference type="EMBL" id="TBU31748.1"/>
    </source>
</evidence>
<name>A0A4Q9MWP9_9APHY</name>